<dbReference type="SMART" id="SM00220">
    <property type="entry name" value="S_TKc"/>
    <property type="match status" value="1"/>
</dbReference>
<keyword evidence="6" id="KW-0808">Transferase</keyword>
<keyword evidence="7" id="KW-1185">Reference proteome</keyword>
<keyword evidence="6" id="KW-0418">Kinase</keyword>
<evidence type="ECO:0000256" key="2">
    <source>
        <dbReference type="ARBA" id="ARBA00022840"/>
    </source>
</evidence>
<protein>
    <submittedName>
        <fullName evidence="6">Serine/threonine-protein kinase</fullName>
    </submittedName>
</protein>
<dbReference type="Gene3D" id="3.30.200.20">
    <property type="entry name" value="Phosphorylase Kinase, domain 1"/>
    <property type="match status" value="1"/>
</dbReference>
<dbReference type="PROSITE" id="PS00107">
    <property type="entry name" value="PROTEIN_KINASE_ATP"/>
    <property type="match status" value="1"/>
</dbReference>
<dbReference type="RefSeq" id="XP_068369102.1">
    <property type="nucleotide sequence ID" value="XM_068497375.1"/>
</dbReference>
<evidence type="ECO:0000259" key="5">
    <source>
        <dbReference type="PROSITE" id="PS50011"/>
    </source>
</evidence>
<dbReference type="PROSITE" id="PS50011">
    <property type="entry name" value="PROTEIN_KINASE_DOM"/>
    <property type="match status" value="1"/>
</dbReference>
<comment type="caution">
    <text evidence="6">The sequence shown here is derived from an EMBL/GenBank/DDBJ whole genome shotgun (WGS) entry which is preliminary data.</text>
</comment>
<dbReference type="InterPro" id="IPR017441">
    <property type="entry name" value="Protein_kinase_ATP_BS"/>
</dbReference>
<dbReference type="SUPFAM" id="SSF56112">
    <property type="entry name" value="Protein kinase-like (PK-like)"/>
    <property type="match status" value="1"/>
</dbReference>
<organism evidence="6 7">
    <name type="scientific">Tritrichomonas foetus</name>
    <dbReference type="NCBI Taxonomy" id="1144522"/>
    <lineage>
        <taxon>Eukaryota</taxon>
        <taxon>Metamonada</taxon>
        <taxon>Parabasalia</taxon>
        <taxon>Tritrichomonadida</taxon>
        <taxon>Tritrichomonadidae</taxon>
        <taxon>Tritrichomonas</taxon>
    </lineage>
</organism>
<dbReference type="Proteomes" id="UP000179807">
    <property type="component" value="Unassembled WGS sequence"/>
</dbReference>
<dbReference type="InterPro" id="IPR000719">
    <property type="entry name" value="Prot_kinase_dom"/>
</dbReference>
<reference evidence="6" key="1">
    <citation type="submission" date="2016-10" db="EMBL/GenBank/DDBJ databases">
        <authorList>
            <person name="Benchimol M."/>
            <person name="Almeida L.G."/>
            <person name="Vasconcelos A.T."/>
            <person name="Perreira-Neves A."/>
            <person name="Rosa I.A."/>
            <person name="Tasca T."/>
            <person name="Bogo M.R."/>
            <person name="de Souza W."/>
        </authorList>
    </citation>
    <scope>NUCLEOTIDE SEQUENCE [LARGE SCALE GENOMIC DNA]</scope>
    <source>
        <strain evidence="6">K</strain>
    </source>
</reference>
<dbReference type="Pfam" id="PF00069">
    <property type="entry name" value="Pkinase"/>
    <property type="match status" value="1"/>
</dbReference>
<dbReference type="GO" id="GO:0005524">
    <property type="term" value="F:ATP binding"/>
    <property type="evidence" value="ECO:0007669"/>
    <property type="project" value="UniProtKB-UniRule"/>
</dbReference>
<dbReference type="PANTHER" id="PTHR24055">
    <property type="entry name" value="MITOGEN-ACTIVATED PROTEIN KINASE"/>
    <property type="match status" value="1"/>
</dbReference>
<name>A0A1J4L1Z0_9EUKA</name>
<dbReference type="CDD" id="cd07830">
    <property type="entry name" value="STKc_MAK_like"/>
    <property type="match status" value="1"/>
</dbReference>
<dbReference type="OrthoDB" id="2158884at2759"/>
<dbReference type="GeneID" id="94832079"/>
<feature type="region of interest" description="Disordered" evidence="4">
    <location>
        <begin position="295"/>
        <end position="324"/>
    </location>
</feature>
<keyword evidence="2 3" id="KW-0067">ATP-binding</keyword>
<dbReference type="InterPro" id="IPR011009">
    <property type="entry name" value="Kinase-like_dom_sf"/>
</dbReference>
<proteinExistence type="predicted"/>
<feature type="domain" description="Protein kinase" evidence="5">
    <location>
        <begin position="4"/>
        <end position="283"/>
    </location>
</feature>
<dbReference type="FunFam" id="1.10.510.10:FF:000645">
    <property type="entry name" value="Probable serine/threonine-protein kinase DDB_G0268078"/>
    <property type="match status" value="1"/>
</dbReference>
<feature type="region of interest" description="Disordered" evidence="4">
    <location>
        <begin position="385"/>
        <end position="412"/>
    </location>
</feature>
<feature type="compositionally biased region" description="Polar residues" evidence="4">
    <location>
        <begin position="295"/>
        <end position="304"/>
    </location>
</feature>
<feature type="compositionally biased region" description="Basic and acidic residues" evidence="4">
    <location>
        <begin position="400"/>
        <end position="412"/>
    </location>
</feature>
<evidence type="ECO:0000313" key="7">
    <source>
        <dbReference type="Proteomes" id="UP000179807"/>
    </source>
</evidence>
<feature type="binding site" evidence="3">
    <location>
        <position position="34"/>
    </location>
    <ligand>
        <name>ATP</name>
        <dbReference type="ChEBI" id="CHEBI:30616"/>
    </ligand>
</feature>
<sequence length="461" mass="53005">MRRFEEISVLGDGAFGTVTKCRDNNTGDIVAIKKMKQRYATFDECLQLKEIKSLRKIKHENVVRLLQVFREDDHLFLVFEHLPNGCLLKTIQNHDGPFTEPEIRFIISQLLNGLNYVHRQGFFHRDIKPENLLWSGNTLKIADFGLAREIRSRPPYTEYVSTRWYRAPEIILRHEFYNSPVDIWAVGAIMAELYMMKPIFQGTSETDQLYKICSVLGTPSSTWPEAIKLANRLNMRLPQSAPVPLSTLMPNASPEALDLIAEMLRYDPSKRPNAGQALQHPFFKGEKCPIIQRNKLPSKTSAATAQPKPKPKPIIEDNDNDLFTLPSNDFADSSMRQNSSSYLINSNYAQPPPPKPMSSLLTNVTGIPGLDRRDPIEKERKNRNFLQNQLFDPPSYENYSQRDHGSRFDRTKPQSKLDRFVARPGYIAGQYARPNIGEPKNKHDFSFNDDRDLFSDKYSFH</sequence>
<dbReference type="FunFam" id="3.30.200.20:FF:000545">
    <property type="entry name" value="CMGC family protein kinase"/>
    <property type="match status" value="1"/>
</dbReference>
<evidence type="ECO:0000256" key="1">
    <source>
        <dbReference type="ARBA" id="ARBA00022741"/>
    </source>
</evidence>
<gene>
    <name evidence="6" type="ORF">TRFO_13656</name>
</gene>
<dbReference type="GO" id="GO:0004672">
    <property type="term" value="F:protein kinase activity"/>
    <property type="evidence" value="ECO:0007669"/>
    <property type="project" value="InterPro"/>
</dbReference>
<keyword evidence="1 3" id="KW-0547">Nucleotide-binding</keyword>
<evidence type="ECO:0000313" key="6">
    <source>
        <dbReference type="EMBL" id="OHT15966.1"/>
    </source>
</evidence>
<evidence type="ECO:0000256" key="4">
    <source>
        <dbReference type="SAM" id="MobiDB-lite"/>
    </source>
</evidence>
<dbReference type="Gene3D" id="1.10.510.10">
    <property type="entry name" value="Transferase(Phosphotransferase) domain 1"/>
    <property type="match status" value="1"/>
</dbReference>
<dbReference type="AlphaFoldDB" id="A0A1J4L1Z0"/>
<dbReference type="VEuPathDB" id="TrichDB:TRFO_13656"/>
<dbReference type="InterPro" id="IPR050117">
    <property type="entry name" value="MAPK"/>
</dbReference>
<dbReference type="EMBL" id="MLAK01000167">
    <property type="protein sequence ID" value="OHT15966.1"/>
    <property type="molecule type" value="Genomic_DNA"/>
</dbReference>
<accession>A0A1J4L1Z0</accession>
<evidence type="ECO:0000256" key="3">
    <source>
        <dbReference type="PROSITE-ProRule" id="PRU10141"/>
    </source>
</evidence>